<proteinExistence type="predicted"/>
<evidence type="ECO:0000313" key="1">
    <source>
        <dbReference type="EMBL" id="JAH09639.1"/>
    </source>
</evidence>
<name>A0A0E9PYR0_ANGAN</name>
<accession>A0A0E9PYR0</accession>
<organism evidence="1">
    <name type="scientific">Anguilla anguilla</name>
    <name type="common">European freshwater eel</name>
    <name type="synonym">Muraena anguilla</name>
    <dbReference type="NCBI Taxonomy" id="7936"/>
    <lineage>
        <taxon>Eukaryota</taxon>
        <taxon>Metazoa</taxon>
        <taxon>Chordata</taxon>
        <taxon>Craniata</taxon>
        <taxon>Vertebrata</taxon>
        <taxon>Euteleostomi</taxon>
        <taxon>Actinopterygii</taxon>
        <taxon>Neopterygii</taxon>
        <taxon>Teleostei</taxon>
        <taxon>Anguilliformes</taxon>
        <taxon>Anguillidae</taxon>
        <taxon>Anguilla</taxon>
    </lineage>
</organism>
<dbReference type="EMBL" id="GBXM01098938">
    <property type="protein sequence ID" value="JAH09639.1"/>
    <property type="molecule type" value="Transcribed_RNA"/>
</dbReference>
<reference evidence="1" key="1">
    <citation type="submission" date="2014-11" db="EMBL/GenBank/DDBJ databases">
        <authorList>
            <person name="Amaro Gonzalez C."/>
        </authorList>
    </citation>
    <scope>NUCLEOTIDE SEQUENCE</scope>
</reference>
<reference evidence="1" key="2">
    <citation type="journal article" date="2015" name="Fish Shellfish Immunol.">
        <title>Early steps in the European eel (Anguilla anguilla)-Vibrio vulnificus interaction in the gills: Role of the RtxA13 toxin.</title>
        <authorList>
            <person name="Callol A."/>
            <person name="Pajuelo D."/>
            <person name="Ebbesson L."/>
            <person name="Teles M."/>
            <person name="MacKenzie S."/>
            <person name="Amaro C."/>
        </authorList>
    </citation>
    <scope>NUCLEOTIDE SEQUENCE</scope>
</reference>
<dbReference type="AlphaFoldDB" id="A0A0E9PYR0"/>
<protein>
    <submittedName>
        <fullName evidence="1">Uncharacterized protein</fullName>
    </submittedName>
</protein>
<sequence length="52" mass="6099">MLPLPTDPVTMVTAGTIVSDYFRKAFDFLPTMRIPCNFGWSVENVSQLYWRW</sequence>